<keyword evidence="3" id="KW-1185">Reference proteome</keyword>
<dbReference type="PANTHER" id="PTHR34853:SF1">
    <property type="entry name" value="LIPASE 5"/>
    <property type="match status" value="1"/>
</dbReference>
<feature type="chain" id="PRO_5039213017" description="Lipase" evidence="1">
    <location>
        <begin position="26"/>
        <end position="417"/>
    </location>
</feature>
<gene>
    <name evidence="2" type="ORF">KEF29_29805</name>
</gene>
<keyword evidence="1" id="KW-0732">Signal</keyword>
<dbReference type="GO" id="GO:0016042">
    <property type="term" value="P:lipid catabolic process"/>
    <property type="evidence" value="ECO:0007669"/>
    <property type="project" value="InterPro"/>
</dbReference>
<dbReference type="PANTHER" id="PTHR34853">
    <property type="match status" value="1"/>
</dbReference>
<feature type="signal peptide" evidence="1">
    <location>
        <begin position="1"/>
        <end position="25"/>
    </location>
</feature>
<organism evidence="2 3">
    <name type="scientific">Streptomyces tuirus</name>
    <dbReference type="NCBI Taxonomy" id="68278"/>
    <lineage>
        <taxon>Bacteria</taxon>
        <taxon>Bacillati</taxon>
        <taxon>Actinomycetota</taxon>
        <taxon>Actinomycetes</taxon>
        <taxon>Kitasatosporales</taxon>
        <taxon>Streptomycetaceae</taxon>
        <taxon>Streptomyces</taxon>
    </lineage>
</organism>
<dbReference type="PIRSF" id="PIRSF029171">
    <property type="entry name" value="Esterase_LipA"/>
    <property type="match status" value="1"/>
</dbReference>
<dbReference type="EMBL" id="JAGTPG010000002">
    <property type="protein sequence ID" value="MBR8642186.1"/>
    <property type="molecule type" value="Genomic_DNA"/>
</dbReference>
<evidence type="ECO:0000256" key="1">
    <source>
        <dbReference type="SAM" id="SignalP"/>
    </source>
</evidence>
<evidence type="ECO:0000313" key="3">
    <source>
        <dbReference type="Proteomes" id="UP000682308"/>
    </source>
</evidence>
<accession>A0A941FKR8</accession>
<proteinExistence type="predicted"/>
<dbReference type="InterPro" id="IPR005152">
    <property type="entry name" value="Lipase_secreted"/>
</dbReference>
<dbReference type="GO" id="GO:0004806">
    <property type="term" value="F:triacylglycerol lipase activity"/>
    <property type="evidence" value="ECO:0007669"/>
    <property type="project" value="InterPro"/>
</dbReference>
<sequence length="417" mass="44462">MNHTSLRTSYGLALAGLLAAGTLFAVQSPVSAGAATDRGGHSAEHPDEARRGAFVSAEHVQGLTPRQVEQALADAGLDEAGVRHGVDAYRLVYRTLDPQGRPTTASGLVVLPRTEERWLRTVSYAHGTLVNRHDAPSVKEGTAERAAPLAFAGAGFAAIAPDYLGFGEGPGRHPWMHAESEAGASLDLLRAGRTFALRHGRILDRRILVSGFSQGGHAATALARQLAEGKGGWLRLGALAPVSGPYDMGGVQLPAMLSGKLDPYEATLGIAQWTVAWNGVYRFYSDPSEAFRAPYDQTVEQLFDGEHTLDEIFAELPGTPQELLTSAFLERLTNPTAEIAAAFRDNDRTCDMNPRVPTRLYAASGDPSVLPVNAEHCSEAIRARGGSTELVDLGAVDHITSEQRAVPAVVRWFSGLS</sequence>
<evidence type="ECO:0000313" key="2">
    <source>
        <dbReference type="EMBL" id="MBR8642186.1"/>
    </source>
</evidence>
<protein>
    <recommendedName>
        <fullName evidence="4">Lipase</fullName>
    </recommendedName>
</protein>
<dbReference type="Gene3D" id="1.10.260.160">
    <property type="match status" value="1"/>
</dbReference>
<dbReference type="AlphaFoldDB" id="A0A941FKR8"/>
<dbReference type="SUPFAM" id="SSF53474">
    <property type="entry name" value="alpha/beta-Hydrolases"/>
    <property type="match status" value="1"/>
</dbReference>
<dbReference type="InterPro" id="IPR029058">
    <property type="entry name" value="AB_hydrolase_fold"/>
</dbReference>
<name>A0A941FKR8_9ACTN</name>
<dbReference type="Gene3D" id="3.40.50.1820">
    <property type="entry name" value="alpha/beta hydrolase"/>
    <property type="match status" value="1"/>
</dbReference>
<dbReference type="Proteomes" id="UP000682308">
    <property type="component" value="Unassembled WGS sequence"/>
</dbReference>
<reference evidence="2 3" key="1">
    <citation type="submission" date="2021-04" db="EMBL/GenBank/DDBJ databases">
        <title>Characterization of the biosynthetic gene cluster of new lipopeptides with antitumor activity in the genome of the marine Streptomyces PHM034.</title>
        <authorList>
            <person name="Ceniceros A."/>
            <person name="Canedo L."/>
            <person name="Mendez C."/>
            <person name="Olano C."/>
            <person name="Schleissner C."/>
            <person name="Cuevas C."/>
            <person name="De La Calle F."/>
            <person name="Salas J.A."/>
        </authorList>
    </citation>
    <scope>NUCLEOTIDE SEQUENCE [LARGE SCALE GENOMIC DNA]</scope>
    <source>
        <strain evidence="2 3">PHM034</strain>
    </source>
</reference>
<evidence type="ECO:0008006" key="4">
    <source>
        <dbReference type="Google" id="ProtNLM"/>
    </source>
</evidence>
<comment type="caution">
    <text evidence="2">The sequence shown here is derived from an EMBL/GenBank/DDBJ whole genome shotgun (WGS) entry which is preliminary data.</text>
</comment>